<evidence type="ECO:0000313" key="2">
    <source>
        <dbReference type="EMBL" id="SFS44371.1"/>
    </source>
</evidence>
<organism evidence="2 3">
    <name type="scientific">Brevundimonas viscosa</name>
    <dbReference type="NCBI Taxonomy" id="871741"/>
    <lineage>
        <taxon>Bacteria</taxon>
        <taxon>Pseudomonadati</taxon>
        <taxon>Pseudomonadota</taxon>
        <taxon>Alphaproteobacteria</taxon>
        <taxon>Caulobacterales</taxon>
        <taxon>Caulobacteraceae</taxon>
        <taxon>Brevundimonas</taxon>
    </lineage>
</organism>
<reference evidence="3" key="1">
    <citation type="submission" date="2016-10" db="EMBL/GenBank/DDBJ databases">
        <authorList>
            <person name="Varghese N."/>
            <person name="Submissions S."/>
        </authorList>
    </citation>
    <scope>NUCLEOTIDE SEQUENCE [LARGE SCALE GENOMIC DNA]</scope>
    <source>
        <strain evidence="3">CGMCC 1.10683</strain>
    </source>
</reference>
<dbReference type="STRING" id="871741.SAMN05192570_1332"/>
<dbReference type="PROSITE" id="PS51257">
    <property type="entry name" value="PROKAR_LIPOPROTEIN"/>
    <property type="match status" value="1"/>
</dbReference>
<dbReference type="AlphaFoldDB" id="A0A1I6PVU8"/>
<evidence type="ECO:0000256" key="1">
    <source>
        <dbReference type="SAM" id="SignalP"/>
    </source>
</evidence>
<evidence type="ECO:0000313" key="3">
    <source>
        <dbReference type="Proteomes" id="UP000198788"/>
    </source>
</evidence>
<accession>A0A1I6PVU8</accession>
<evidence type="ECO:0008006" key="4">
    <source>
        <dbReference type="Google" id="ProtNLM"/>
    </source>
</evidence>
<name>A0A1I6PVU8_9CAUL</name>
<keyword evidence="1" id="KW-0732">Signal</keyword>
<proteinExistence type="predicted"/>
<gene>
    <name evidence="2" type="ORF">SAMN05192570_1332</name>
</gene>
<sequence>MTPRVPFRPVLALLLAMGLTACGAVESDPKRFENMAERVAAIPLEGSARATPADAPTARPAADRGLRPALRVEVLDPHALWDARDGGLDGVIQTASTRVAAAAAPAVVDGVVTEVRQRVDGVARRVPLRPALRMVEADRPLVQLGAYSTEAAARAAWGRLHAGPAAEALQGLSPVLEPVEVGGRRLVRLKTPAPAAGAAALCAAAGVDDPWCRRAA</sequence>
<dbReference type="Proteomes" id="UP000198788">
    <property type="component" value="Unassembled WGS sequence"/>
</dbReference>
<protein>
    <recommendedName>
        <fullName evidence="4">Sporulation related domain-containing protein</fullName>
    </recommendedName>
</protein>
<feature type="chain" id="PRO_5011584606" description="Sporulation related domain-containing protein" evidence="1">
    <location>
        <begin position="24"/>
        <end position="216"/>
    </location>
</feature>
<dbReference type="OrthoDB" id="7203131at2"/>
<keyword evidence="3" id="KW-1185">Reference proteome</keyword>
<dbReference type="RefSeq" id="WP_092308053.1">
    <property type="nucleotide sequence ID" value="NZ_FOZV01000002.1"/>
</dbReference>
<feature type="signal peptide" evidence="1">
    <location>
        <begin position="1"/>
        <end position="23"/>
    </location>
</feature>
<dbReference type="EMBL" id="FOZV01000002">
    <property type="protein sequence ID" value="SFS44371.1"/>
    <property type="molecule type" value="Genomic_DNA"/>
</dbReference>